<gene>
    <name evidence="8" type="primary">LOC108669241</name>
</gene>
<reference evidence="8" key="1">
    <citation type="submission" date="2025-08" db="UniProtKB">
        <authorList>
            <consortium name="RefSeq"/>
        </authorList>
    </citation>
    <scope>IDENTIFICATION</scope>
    <source>
        <tissue evidence="8">Whole organism</tissue>
    </source>
</reference>
<dbReference type="KEGG" id="hazt:108669241"/>
<keyword evidence="7" id="KW-1185">Reference proteome</keyword>
<dbReference type="OrthoDB" id="414175at2759"/>
<dbReference type="InterPro" id="IPR026050">
    <property type="entry name" value="C1GALT1/C1GALT1_chp1"/>
</dbReference>
<sequence>MAACSVRYMSTTKKVYLNRYGIQIFKGVDKAVPTTNAYHNRYSVARVNDTGPEDVQMENAGVHLVDSRDSLGRGRFFIWSVHHLVPKNLENTWAWQRSYYTPLMWVGLECCSDTAITFHYISPEKMRELDYLLYPLRPNGAAPQVLFPPALPPDLKNVPNELIQNSITSQPLSRPSVISSRSMFNVRL</sequence>
<evidence type="ECO:0000256" key="4">
    <source>
        <dbReference type="ARBA" id="ARBA00022968"/>
    </source>
</evidence>
<name>A0A979FU43_HYAAZ</name>
<comment type="similarity">
    <text evidence="2">Belongs to the glycosyltransferase 31 family. Beta3-Gal-T subfamily.</text>
</comment>
<evidence type="ECO:0000256" key="2">
    <source>
        <dbReference type="ARBA" id="ARBA00006462"/>
    </source>
</evidence>
<organism evidence="7 8">
    <name type="scientific">Hyalella azteca</name>
    <name type="common">Amphipod</name>
    <dbReference type="NCBI Taxonomy" id="294128"/>
    <lineage>
        <taxon>Eukaryota</taxon>
        <taxon>Metazoa</taxon>
        <taxon>Ecdysozoa</taxon>
        <taxon>Arthropoda</taxon>
        <taxon>Crustacea</taxon>
        <taxon>Multicrustacea</taxon>
        <taxon>Malacostraca</taxon>
        <taxon>Eumalacostraca</taxon>
        <taxon>Peracarida</taxon>
        <taxon>Amphipoda</taxon>
        <taxon>Senticaudata</taxon>
        <taxon>Talitrida</taxon>
        <taxon>Talitroidea</taxon>
        <taxon>Hyalellidae</taxon>
        <taxon>Hyalella</taxon>
    </lineage>
</organism>
<dbReference type="GO" id="GO:0016263">
    <property type="term" value="F:glycoprotein-N-acetylgalactosamine 3-beta-galactosyltransferase activity"/>
    <property type="evidence" value="ECO:0007669"/>
    <property type="project" value="TreeGrafter"/>
</dbReference>
<protein>
    <submittedName>
        <fullName evidence="8">Glycoprotein-N-acetylgalactosamine 3-beta-galactosyltransferase 1</fullName>
    </submittedName>
</protein>
<keyword evidence="4" id="KW-0735">Signal-anchor</keyword>
<evidence type="ECO:0000313" key="8">
    <source>
        <dbReference type="RefSeq" id="XP_047740128.1"/>
    </source>
</evidence>
<keyword evidence="5" id="KW-1133">Transmembrane helix</keyword>
<dbReference type="OMA" id="LENTWAW"/>
<dbReference type="RefSeq" id="XP_047740128.1">
    <property type="nucleotide sequence ID" value="XM_047884172.1"/>
</dbReference>
<evidence type="ECO:0000256" key="5">
    <source>
        <dbReference type="ARBA" id="ARBA00022989"/>
    </source>
</evidence>
<evidence type="ECO:0000313" key="7">
    <source>
        <dbReference type="Proteomes" id="UP000694843"/>
    </source>
</evidence>
<accession>A0A979FU43</accession>
<dbReference type="AlphaFoldDB" id="A0A979FU43"/>
<keyword evidence="3" id="KW-0812">Transmembrane</keyword>
<dbReference type="PANTHER" id="PTHR23033:SF14">
    <property type="entry name" value="GLYCOPROTEIN-N-ACETYLGALACTOSAMINE 3-BETA-GALACTOSYLTRANSFERASE 1-RELATED"/>
    <property type="match status" value="1"/>
</dbReference>
<evidence type="ECO:0000256" key="6">
    <source>
        <dbReference type="ARBA" id="ARBA00023136"/>
    </source>
</evidence>
<proteinExistence type="inferred from homology"/>
<dbReference type="PANTHER" id="PTHR23033">
    <property type="entry name" value="BETA1,3-GALACTOSYLTRANSFERASE"/>
    <property type="match status" value="1"/>
</dbReference>
<dbReference type="GeneID" id="108669241"/>
<evidence type="ECO:0000256" key="3">
    <source>
        <dbReference type="ARBA" id="ARBA00022692"/>
    </source>
</evidence>
<keyword evidence="6" id="KW-0472">Membrane</keyword>
<evidence type="ECO:0000256" key="1">
    <source>
        <dbReference type="ARBA" id="ARBA00004606"/>
    </source>
</evidence>
<dbReference type="GO" id="GO:0016020">
    <property type="term" value="C:membrane"/>
    <property type="evidence" value="ECO:0007669"/>
    <property type="project" value="UniProtKB-SubCell"/>
</dbReference>
<dbReference type="Proteomes" id="UP000694843">
    <property type="component" value="Unplaced"/>
</dbReference>
<comment type="subcellular location">
    <subcellularLocation>
        <location evidence="1">Membrane</location>
        <topology evidence="1">Single-pass type II membrane protein</topology>
    </subcellularLocation>
</comment>